<dbReference type="CDD" id="cd00075">
    <property type="entry name" value="HATPase"/>
    <property type="match status" value="1"/>
</dbReference>
<keyword evidence="8" id="KW-0472">Membrane</keyword>
<evidence type="ECO:0000259" key="9">
    <source>
        <dbReference type="PROSITE" id="PS50109"/>
    </source>
</evidence>
<keyword evidence="12" id="KW-0547">Nucleotide-binding</keyword>
<evidence type="ECO:0000256" key="2">
    <source>
        <dbReference type="ARBA" id="ARBA00004370"/>
    </source>
</evidence>
<dbReference type="Pfam" id="PF00672">
    <property type="entry name" value="HAMP"/>
    <property type="match status" value="1"/>
</dbReference>
<dbReference type="InterPro" id="IPR004358">
    <property type="entry name" value="Sig_transdc_His_kin-like_C"/>
</dbReference>
<evidence type="ECO:0000256" key="5">
    <source>
        <dbReference type="ARBA" id="ARBA00022679"/>
    </source>
</evidence>
<evidence type="ECO:0000313" key="11">
    <source>
        <dbReference type="EMBL" id="NWJ47711.1"/>
    </source>
</evidence>
<keyword evidence="4" id="KW-0597">Phosphoprotein</keyword>
<feature type="transmembrane region" description="Helical" evidence="8">
    <location>
        <begin position="12"/>
        <end position="35"/>
    </location>
</feature>
<feature type="domain" description="HAMP" evidence="10">
    <location>
        <begin position="88"/>
        <end position="140"/>
    </location>
</feature>
<dbReference type="RefSeq" id="WP_341471490.1">
    <property type="nucleotide sequence ID" value="NZ_CP128400.1"/>
</dbReference>
<dbReference type="PROSITE" id="PS50885">
    <property type="entry name" value="HAMP"/>
    <property type="match status" value="1"/>
</dbReference>
<evidence type="ECO:0000256" key="1">
    <source>
        <dbReference type="ARBA" id="ARBA00000085"/>
    </source>
</evidence>
<dbReference type="SUPFAM" id="SSF55874">
    <property type="entry name" value="ATPase domain of HSP90 chaperone/DNA topoisomerase II/histidine kinase"/>
    <property type="match status" value="1"/>
</dbReference>
<evidence type="ECO:0000256" key="3">
    <source>
        <dbReference type="ARBA" id="ARBA00012438"/>
    </source>
</evidence>
<evidence type="ECO:0000259" key="10">
    <source>
        <dbReference type="PROSITE" id="PS50885"/>
    </source>
</evidence>
<dbReference type="PANTHER" id="PTHR45453:SF1">
    <property type="entry name" value="PHOSPHATE REGULON SENSOR PROTEIN PHOR"/>
    <property type="match status" value="1"/>
</dbReference>
<dbReference type="AlphaFoldDB" id="A0A8T7M6L2"/>
<dbReference type="InterPro" id="IPR050351">
    <property type="entry name" value="BphY/WalK/GraS-like"/>
</dbReference>
<evidence type="ECO:0000313" key="12">
    <source>
        <dbReference type="EMBL" id="WJW69616.1"/>
    </source>
</evidence>
<sequence>MNSLRTRLLISYLSIIVVGVFTLFIAASLISSTFFQADIRSILAEKGNNAASIESLNSAFNNGVRNSLIIAAFASLITALVISLVMSSRLSQPLRALGIAATRIASGKYSERVRAPAIKEMSDLAYCFNQMAETLQENESRRRELIADLAHELRTPLTAIEGHMEGLIDGVLEPTPVTFGIVQREARRLHRLSEELSELSRVESGMLKLNLEKQLPLEVLNEVIAKVSPQFEFKGVRLEIDPAAAKASAIKGDRDRIEQVLINLLSNALRYTEKDGYVKLHANNMSDGVEFKVEDNGGGISQEHLKHVFERFYRADKSRSRGASSGSGIGLTIAKYLIQAQGGDIWIESEPGKGTTVHFSLLRWQ</sequence>
<dbReference type="CDD" id="cd06225">
    <property type="entry name" value="HAMP"/>
    <property type="match status" value="1"/>
</dbReference>
<dbReference type="Gene3D" id="6.10.340.10">
    <property type="match status" value="1"/>
</dbReference>
<dbReference type="SUPFAM" id="SSF47384">
    <property type="entry name" value="Homodimeric domain of signal transducing histidine kinase"/>
    <property type="match status" value="1"/>
</dbReference>
<dbReference type="CDD" id="cd00082">
    <property type="entry name" value="HisKA"/>
    <property type="match status" value="1"/>
</dbReference>
<dbReference type="Proteomes" id="UP000521676">
    <property type="component" value="Unassembled WGS sequence"/>
</dbReference>
<dbReference type="Pfam" id="PF00512">
    <property type="entry name" value="HisKA"/>
    <property type="match status" value="1"/>
</dbReference>
<dbReference type="SMART" id="SM00304">
    <property type="entry name" value="HAMP"/>
    <property type="match status" value="1"/>
</dbReference>
<dbReference type="GO" id="GO:0016036">
    <property type="term" value="P:cellular response to phosphate starvation"/>
    <property type="evidence" value="ECO:0007669"/>
    <property type="project" value="TreeGrafter"/>
</dbReference>
<feature type="transmembrane region" description="Helical" evidence="8">
    <location>
        <begin position="68"/>
        <end position="86"/>
    </location>
</feature>
<dbReference type="GO" id="GO:0004721">
    <property type="term" value="F:phosphoprotein phosphatase activity"/>
    <property type="evidence" value="ECO:0007669"/>
    <property type="project" value="TreeGrafter"/>
</dbReference>
<dbReference type="Gene3D" id="1.10.287.130">
    <property type="match status" value="1"/>
</dbReference>
<dbReference type="Proteomes" id="UP001431572">
    <property type="component" value="Chromosome 2"/>
</dbReference>
<evidence type="ECO:0000313" key="14">
    <source>
        <dbReference type="Proteomes" id="UP001431572"/>
    </source>
</evidence>
<dbReference type="InterPro" id="IPR036890">
    <property type="entry name" value="HATPase_C_sf"/>
</dbReference>
<dbReference type="InterPro" id="IPR005467">
    <property type="entry name" value="His_kinase_dom"/>
</dbReference>
<protein>
    <recommendedName>
        <fullName evidence="3">histidine kinase</fullName>
        <ecNumber evidence="3">2.7.13.3</ecNumber>
    </recommendedName>
</protein>
<dbReference type="FunFam" id="3.30.565.10:FF:000006">
    <property type="entry name" value="Sensor histidine kinase WalK"/>
    <property type="match status" value="1"/>
</dbReference>
<keyword evidence="8" id="KW-1133">Transmembrane helix</keyword>
<evidence type="ECO:0000256" key="6">
    <source>
        <dbReference type="ARBA" id="ARBA00022777"/>
    </source>
</evidence>
<dbReference type="InterPro" id="IPR003661">
    <property type="entry name" value="HisK_dim/P_dom"/>
</dbReference>
<evidence type="ECO:0000256" key="4">
    <source>
        <dbReference type="ARBA" id="ARBA00022553"/>
    </source>
</evidence>
<evidence type="ECO:0000313" key="13">
    <source>
        <dbReference type="Proteomes" id="UP000521676"/>
    </source>
</evidence>
<keyword evidence="6 11" id="KW-0418">Kinase</keyword>
<reference evidence="11 13" key="1">
    <citation type="submission" date="2020-06" db="EMBL/GenBank/DDBJ databases">
        <title>Anoxygenic phototrophic Chloroflexota member uses a Type I reaction center.</title>
        <authorList>
            <person name="Tsuji J.M."/>
            <person name="Shaw N.A."/>
            <person name="Nagashima S."/>
            <person name="Venkiteswaran J."/>
            <person name="Schiff S.L."/>
            <person name="Hanada S."/>
            <person name="Tank M."/>
            <person name="Neufeld J.D."/>
        </authorList>
    </citation>
    <scope>NUCLEOTIDE SEQUENCE [LARGE SCALE GENOMIC DNA]</scope>
    <source>
        <strain evidence="11">L227-S17</strain>
    </source>
</reference>
<dbReference type="Gene3D" id="3.30.565.10">
    <property type="entry name" value="Histidine kinase-like ATPase, C-terminal domain"/>
    <property type="match status" value="1"/>
</dbReference>
<name>A0A8T7M6L2_9CHLR</name>
<comment type="catalytic activity">
    <reaction evidence="1">
        <text>ATP + protein L-histidine = ADP + protein N-phospho-L-histidine.</text>
        <dbReference type="EC" id="2.7.13.3"/>
    </reaction>
</comment>
<gene>
    <name evidence="11" type="ORF">HXX08_17800</name>
    <name evidence="12" type="ORF">OZ401_003243</name>
</gene>
<dbReference type="InterPro" id="IPR003594">
    <property type="entry name" value="HATPase_dom"/>
</dbReference>
<dbReference type="PRINTS" id="PR00344">
    <property type="entry name" value="BCTRLSENSOR"/>
</dbReference>
<dbReference type="SUPFAM" id="SSF158472">
    <property type="entry name" value="HAMP domain-like"/>
    <property type="match status" value="1"/>
</dbReference>
<dbReference type="InterPro" id="IPR003660">
    <property type="entry name" value="HAMP_dom"/>
</dbReference>
<dbReference type="EMBL" id="CP128400">
    <property type="protein sequence ID" value="WJW69616.1"/>
    <property type="molecule type" value="Genomic_DNA"/>
</dbReference>
<accession>A0A8T7M6L2</accession>
<keyword evidence="5" id="KW-0808">Transferase</keyword>
<dbReference type="SMART" id="SM00388">
    <property type="entry name" value="HisKA"/>
    <property type="match status" value="1"/>
</dbReference>
<dbReference type="GO" id="GO:0005886">
    <property type="term" value="C:plasma membrane"/>
    <property type="evidence" value="ECO:0007669"/>
    <property type="project" value="TreeGrafter"/>
</dbReference>
<dbReference type="PROSITE" id="PS50109">
    <property type="entry name" value="HIS_KIN"/>
    <property type="match status" value="1"/>
</dbReference>
<dbReference type="SMART" id="SM00387">
    <property type="entry name" value="HATPase_c"/>
    <property type="match status" value="1"/>
</dbReference>
<dbReference type="GO" id="GO:0000155">
    <property type="term" value="F:phosphorelay sensor kinase activity"/>
    <property type="evidence" value="ECO:0007669"/>
    <property type="project" value="InterPro"/>
</dbReference>
<proteinExistence type="predicted"/>
<dbReference type="Pfam" id="PF02518">
    <property type="entry name" value="HATPase_c"/>
    <property type="match status" value="1"/>
</dbReference>
<organism evidence="11 13">
    <name type="scientific">Candidatus Chlorohelix allophototropha</name>
    <dbReference type="NCBI Taxonomy" id="3003348"/>
    <lineage>
        <taxon>Bacteria</taxon>
        <taxon>Bacillati</taxon>
        <taxon>Chloroflexota</taxon>
        <taxon>Chloroflexia</taxon>
        <taxon>Candidatus Chloroheliales</taxon>
        <taxon>Candidatus Chloroheliaceae</taxon>
        <taxon>Candidatus Chlorohelix</taxon>
    </lineage>
</organism>
<dbReference type="EC" id="2.7.13.3" evidence="3"/>
<keyword evidence="7" id="KW-0902">Two-component regulatory system</keyword>
<feature type="domain" description="Histidine kinase" evidence="9">
    <location>
        <begin position="148"/>
        <end position="365"/>
    </location>
</feature>
<dbReference type="GO" id="GO:0005524">
    <property type="term" value="F:ATP binding"/>
    <property type="evidence" value="ECO:0007669"/>
    <property type="project" value="UniProtKB-KW"/>
</dbReference>
<keyword evidence="12" id="KW-0067">ATP-binding</keyword>
<dbReference type="InterPro" id="IPR036097">
    <property type="entry name" value="HisK_dim/P_sf"/>
</dbReference>
<comment type="subcellular location">
    <subcellularLocation>
        <location evidence="2">Membrane</location>
    </subcellularLocation>
</comment>
<evidence type="ECO:0000256" key="8">
    <source>
        <dbReference type="SAM" id="Phobius"/>
    </source>
</evidence>
<reference evidence="12" key="2">
    <citation type="journal article" date="2024" name="Nature">
        <title>Anoxygenic phototroph of the Chloroflexota uses a type I reaction centre.</title>
        <authorList>
            <person name="Tsuji J.M."/>
            <person name="Shaw N.A."/>
            <person name="Nagashima S."/>
            <person name="Venkiteswaran J.J."/>
            <person name="Schiff S.L."/>
            <person name="Watanabe T."/>
            <person name="Fukui M."/>
            <person name="Hanada S."/>
            <person name="Tank M."/>
            <person name="Neufeld J.D."/>
        </authorList>
    </citation>
    <scope>NUCLEOTIDE SEQUENCE</scope>
    <source>
        <strain evidence="12">L227-S17</strain>
    </source>
</reference>
<dbReference type="PANTHER" id="PTHR45453">
    <property type="entry name" value="PHOSPHATE REGULON SENSOR PROTEIN PHOR"/>
    <property type="match status" value="1"/>
</dbReference>
<keyword evidence="8" id="KW-0812">Transmembrane</keyword>
<evidence type="ECO:0000256" key="7">
    <source>
        <dbReference type="ARBA" id="ARBA00023012"/>
    </source>
</evidence>
<dbReference type="EMBL" id="JACATZ010000003">
    <property type="protein sequence ID" value="NWJ47711.1"/>
    <property type="molecule type" value="Genomic_DNA"/>
</dbReference>
<keyword evidence="14" id="KW-1185">Reference proteome</keyword>